<dbReference type="SUPFAM" id="SSF47413">
    <property type="entry name" value="lambda repressor-like DNA-binding domains"/>
    <property type="match status" value="1"/>
</dbReference>
<accession>A0A561UF42</accession>
<dbReference type="InterPro" id="IPR001387">
    <property type="entry name" value="Cro/C1-type_HTH"/>
</dbReference>
<dbReference type="Pfam" id="PF17765">
    <property type="entry name" value="MLTR_LBD"/>
    <property type="match status" value="1"/>
</dbReference>
<dbReference type="InterPro" id="IPR010982">
    <property type="entry name" value="Lambda_DNA-bd_dom_sf"/>
</dbReference>
<dbReference type="GO" id="GO:0003677">
    <property type="term" value="F:DNA binding"/>
    <property type="evidence" value="ECO:0007669"/>
    <property type="project" value="InterPro"/>
</dbReference>
<dbReference type="SMART" id="SM00530">
    <property type="entry name" value="HTH_XRE"/>
    <property type="match status" value="1"/>
</dbReference>
<dbReference type="AlphaFoldDB" id="A0A561UF42"/>
<evidence type="ECO:0000259" key="1">
    <source>
        <dbReference type="SMART" id="SM00530"/>
    </source>
</evidence>
<dbReference type="EMBL" id="VIWT01000001">
    <property type="protein sequence ID" value="TWF97982.1"/>
    <property type="molecule type" value="Genomic_DNA"/>
</dbReference>
<dbReference type="PANTHER" id="PTHR35010">
    <property type="entry name" value="BLL4672 PROTEIN-RELATED"/>
    <property type="match status" value="1"/>
</dbReference>
<protein>
    <submittedName>
        <fullName evidence="2">Helix-turn-helix protein</fullName>
    </submittedName>
</protein>
<dbReference type="Gene3D" id="1.10.260.40">
    <property type="entry name" value="lambda repressor-like DNA-binding domains"/>
    <property type="match status" value="1"/>
</dbReference>
<dbReference type="InterPro" id="IPR041413">
    <property type="entry name" value="MLTR_LBD"/>
</dbReference>
<dbReference type="Pfam" id="PF13560">
    <property type="entry name" value="HTH_31"/>
    <property type="match status" value="1"/>
</dbReference>
<dbReference type="CDD" id="cd00093">
    <property type="entry name" value="HTH_XRE"/>
    <property type="match status" value="1"/>
</dbReference>
<keyword evidence="3" id="KW-1185">Reference proteome</keyword>
<comment type="caution">
    <text evidence="2">The sequence shown here is derived from an EMBL/GenBank/DDBJ whole genome shotgun (WGS) entry which is preliminary data.</text>
</comment>
<dbReference type="OrthoDB" id="3542608at2"/>
<dbReference type="Proteomes" id="UP000317940">
    <property type="component" value="Unassembled WGS sequence"/>
</dbReference>
<evidence type="ECO:0000313" key="2">
    <source>
        <dbReference type="EMBL" id="TWF97982.1"/>
    </source>
</evidence>
<evidence type="ECO:0000313" key="3">
    <source>
        <dbReference type="Proteomes" id="UP000317940"/>
    </source>
</evidence>
<gene>
    <name evidence="2" type="ORF">FHX73_111784</name>
</gene>
<proteinExistence type="predicted"/>
<sequence length="280" mass="30842">MDDHEAQRRAALGGFLRSRRERLTPGEVGLTGGPRRRTPGLRREEVALLSGVSVSWYSWLEQGRPIAASRQVLDALATTLRLTGDERRHVFDLAGEGDSGPQPVAAGCPAVGDHLRATVAALAPNPACLLDRHWDVLAHNEAEAALYGGLDQLPPKRRNMIWLYFGWPPMRTVVKDWETESWAVLAQFRASADRHPGDPRFAEIVADVSSADPGFPARWERHDVAGFTPALKRFDHPELGPLTFRQAKLIAAEDPDLHLVARYPADPSTGRALRQVAPAQ</sequence>
<name>A0A561UF42_9ACTN</name>
<dbReference type="Gene3D" id="3.30.450.180">
    <property type="match status" value="1"/>
</dbReference>
<feature type="domain" description="HTH cro/C1-type" evidence="1">
    <location>
        <begin position="15"/>
        <end position="87"/>
    </location>
</feature>
<reference evidence="2 3" key="1">
    <citation type="submission" date="2019-06" db="EMBL/GenBank/DDBJ databases">
        <title>Sequencing the genomes of 1000 actinobacteria strains.</title>
        <authorList>
            <person name="Klenk H.-P."/>
        </authorList>
    </citation>
    <scope>NUCLEOTIDE SEQUENCE [LARGE SCALE GENOMIC DNA]</scope>
    <source>
        <strain evidence="2 3">DSM 44826</strain>
    </source>
</reference>
<organism evidence="2 3">
    <name type="scientific">Kitasatospora viridis</name>
    <dbReference type="NCBI Taxonomy" id="281105"/>
    <lineage>
        <taxon>Bacteria</taxon>
        <taxon>Bacillati</taxon>
        <taxon>Actinomycetota</taxon>
        <taxon>Actinomycetes</taxon>
        <taxon>Kitasatosporales</taxon>
        <taxon>Streptomycetaceae</taxon>
        <taxon>Kitasatospora</taxon>
    </lineage>
</organism>
<dbReference type="RefSeq" id="WP_145904477.1">
    <property type="nucleotide sequence ID" value="NZ_BAAAMZ010000013.1"/>
</dbReference>